<feature type="domain" description="Schlafen AlbA-2" evidence="1">
    <location>
        <begin position="14"/>
        <end position="124"/>
    </location>
</feature>
<keyword evidence="3" id="KW-1185">Reference proteome</keyword>
<dbReference type="Pfam" id="PF04326">
    <property type="entry name" value="SLFN_AlbA_2"/>
    <property type="match status" value="1"/>
</dbReference>
<dbReference type="RefSeq" id="WP_155174237.1">
    <property type="nucleotide sequence ID" value="NZ_BAAAFL010000012.1"/>
</dbReference>
<dbReference type="Proteomes" id="UP000798808">
    <property type="component" value="Unassembled WGS sequence"/>
</dbReference>
<evidence type="ECO:0000313" key="3">
    <source>
        <dbReference type="Proteomes" id="UP000798808"/>
    </source>
</evidence>
<name>A0ABW9RTU4_9BACT</name>
<evidence type="ECO:0000259" key="1">
    <source>
        <dbReference type="Pfam" id="PF04326"/>
    </source>
</evidence>
<accession>A0ABW9RTU4</accession>
<protein>
    <submittedName>
        <fullName evidence="2">AAA family ATPase</fullName>
    </submittedName>
</protein>
<dbReference type="Gene3D" id="3.30.565.60">
    <property type="match status" value="1"/>
</dbReference>
<proteinExistence type="predicted"/>
<dbReference type="InterPro" id="IPR038475">
    <property type="entry name" value="RecG_C_sf"/>
</dbReference>
<comment type="caution">
    <text evidence="2">The sequence shown here is derived from an EMBL/GenBank/DDBJ whole genome shotgun (WGS) entry which is preliminary data.</text>
</comment>
<dbReference type="EMBL" id="SMLW01000618">
    <property type="protein sequence ID" value="MTI27235.1"/>
    <property type="molecule type" value="Genomic_DNA"/>
</dbReference>
<dbReference type="Gene3D" id="3.30.950.30">
    <property type="entry name" value="Schlafen, AAA domain"/>
    <property type="match status" value="1"/>
</dbReference>
<dbReference type="InterPro" id="IPR007421">
    <property type="entry name" value="Schlafen_AlbA_2_dom"/>
</dbReference>
<dbReference type="PANTHER" id="PTHR30595:SF6">
    <property type="entry name" value="SCHLAFEN ALBA-2 DOMAIN-CONTAINING PROTEIN"/>
    <property type="match status" value="1"/>
</dbReference>
<gene>
    <name evidence="2" type="ORF">E1163_19930</name>
</gene>
<evidence type="ECO:0000313" key="2">
    <source>
        <dbReference type="EMBL" id="MTI27235.1"/>
    </source>
</evidence>
<sequence>MTADKLKEILQKGEGIEYEFKTSLFELNKDAFESICAFLNRRGGHLLLGVKNDGTVEGVMENCIQNILNNIVTNANNPQKLNPPFYLSTQVIDYKGKKVIHVYVPESSQVHSTNGKIFDRNEDGDFDISRQTEQVTQLYLRKQTTYSENRIYPYIKLSDFKGELFIRVRTLAKNQRSDHPWLDMTDEELLRSAGLYKHDHQTGKNGYTLAAVLLLGEDEVIQSVLPHHKTDSILRVENMDRYDDRDDIRTNLIESYDRLMAFVRKHLPDKFYQEGEQRISVRDRIFREVIGNLLIHREYTNAFPAKLIIEKDRISTENWNRPHDNGVIDPLNFSPYPKNPIIAKFFKEIGRVDELGSGVRNTFRYYSIYTPETNP</sequence>
<organism evidence="2 3">
    <name type="scientific">Fulvivirga kasyanovii</name>
    <dbReference type="NCBI Taxonomy" id="396812"/>
    <lineage>
        <taxon>Bacteria</taxon>
        <taxon>Pseudomonadati</taxon>
        <taxon>Bacteroidota</taxon>
        <taxon>Cytophagia</taxon>
        <taxon>Cytophagales</taxon>
        <taxon>Fulvivirgaceae</taxon>
        <taxon>Fulvivirga</taxon>
    </lineage>
</organism>
<reference evidence="2 3" key="1">
    <citation type="submission" date="2019-02" db="EMBL/GenBank/DDBJ databases">
        <authorList>
            <person name="Goldberg S.R."/>
            <person name="Haltli B.A."/>
            <person name="Correa H."/>
            <person name="Russell K.G."/>
        </authorList>
    </citation>
    <scope>NUCLEOTIDE SEQUENCE [LARGE SCALE GENOMIC DNA]</scope>
    <source>
        <strain evidence="2 3">JCM 16186</strain>
    </source>
</reference>
<dbReference type="InterPro" id="IPR038461">
    <property type="entry name" value="Schlafen_AlbA_2_dom_sf"/>
</dbReference>
<dbReference type="PANTHER" id="PTHR30595">
    <property type="entry name" value="GLPR-RELATED TRANSCRIPTIONAL REPRESSOR"/>
    <property type="match status" value="1"/>
</dbReference>